<feature type="chain" id="PRO_5046075784" evidence="1">
    <location>
        <begin position="24"/>
        <end position="297"/>
    </location>
</feature>
<evidence type="ECO:0000313" key="2">
    <source>
        <dbReference type="EMBL" id="MDC0718405.1"/>
    </source>
</evidence>
<keyword evidence="1" id="KW-0732">Signal</keyword>
<comment type="caution">
    <text evidence="2">The sequence shown here is derived from an EMBL/GenBank/DDBJ whole genome shotgun (WGS) entry which is preliminary data.</text>
</comment>
<protein>
    <submittedName>
        <fullName evidence="2">Uncharacterized protein</fullName>
    </submittedName>
</protein>
<dbReference type="Proteomes" id="UP001221686">
    <property type="component" value="Unassembled WGS sequence"/>
</dbReference>
<feature type="signal peptide" evidence="1">
    <location>
        <begin position="1"/>
        <end position="23"/>
    </location>
</feature>
<evidence type="ECO:0000313" key="3">
    <source>
        <dbReference type="Proteomes" id="UP001221686"/>
    </source>
</evidence>
<accession>A0ABT5DXQ6</accession>
<evidence type="ECO:0000256" key="1">
    <source>
        <dbReference type="SAM" id="SignalP"/>
    </source>
</evidence>
<proteinExistence type="predicted"/>
<organism evidence="2 3">
    <name type="scientific">Nannocystis bainbridge</name>
    <dbReference type="NCBI Taxonomy" id="2995303"/>
    <lineage>
        <taxon>Bacteria</taxon>
        <taxon>Pseudomonadati</taxon>
        <taxon>Myxococcota</taxon>
        <taxon>Polyangia</taxon>
        <taxon>Nannocystales</taxon>
        <taxon>Nannocystaceae</taxon>
        <taxon>Nannocystis</taxon>
    </lineage>
</organism>
<sequence length="297" mass="31858">MNTRMMMPSWIPCIALAAVAALASSGCDDSSPSLDSADDDSAAESRTVVGSELARIDGVDGRTLTFLDLGDGDIGVLEARTSGQPSGLLSLRAEDASPLEIYMAAEGADSAVIARLRTNHDALGKDTPRPLKANPMIPLIPLDLSTHGYKDIENYCDDPYWGDKWEYDLDVLSQHHASSFRDNVSLGASVYFYPGSSNNTVTWLGICTQDQNDALNDGKEFTVQKLTSSTWTDTTTAYRELDADEPANSYVFYASSPGGARYRGKVAPWSAMYGTGASQTGTSYGIAVAYTPYTIVP</sequence>
<name>A0ABT5DXQ6_9BACT</name>
<gene>
    <name evidence="2" type="ORF">POL25_15965</name>
</gene>
<dbReference type="EMBL" id="JAQNDL010000001">
    <property type="protein sequence ID" value="MDC0718405.1"/>
    <property type="molecule type" value="Genomic_DNA"/>
</dbReference>
<dbReference type="PROSITE" id="PS51257">
    <property type="entry name" value="PROKAR_LIPOPROTEIN"/>
    <property type="match status" value="1"/>
</dbReference>
<dbReference type="RefSeq" id="WP_272086881.1">
    <property type="nucleotide sequence ID" value="NZ_JAQNDL010000001.1"/>
</dbReference>
<keyword evidence="3" id="KW-1185">Reference proteome</keyword>
<reference evidence="2 3" key="1">
    <citation type="submission" date="2022-11" db="EMBL/GenBank/DDBJ databases">
        <title>Minimal conservation of predation-associated metabolite biosynthetic gene clusters underscores biosynthetic potential of Myxococcota including descriptions for ten novel species: Archangium lansinium sp. nov., Myxococcus landrumus sp. nov., Nannocystis bai.</title>
        <authorList>
            <person name="Ahearne A."/>
            <person name="Stevens C."/>
            <person name="Dowd S."/>
        </authorList>
    </citation>
    <scope>NUCLEOTIDE SEQUENCE [LARGE SCALE GENOMIC DNA]</scope>
    <source>
        <strain evidence="2 3">BB15-2</strain>
    </source>
</reference>